<dbReference type="EMBL" id="AP005789">
    <property type="protein sequence ID" value="BAD17602.1"/>
    <property type="molecule type" value="Genomic_DNA"/>
</dbReference>
<name>Q6YTZ5_ORYSJ</name>
<feature type="compositionally biased region" description="Polar residues" evidence="1">
    <location>
        <begin position="59"/>
        <end position="70"/>
    </location>
</feature>
<dbReference type="Proteomes" id="UP000000763">
    <property type="component" value="Chromosome 9"/>
</dbReference>
<evidence type="ECO:0000313" key="2">
    <source>
        <dbReference type="EMBL" id="BAD17602.1"/>
    </source>
</evidence>
<dbReference type="EMBL" id="AP005884">
    <property type="protein sequence ID" value="BAD17732.1"/>
    <property type="molecule type" value="Genomic_DNA"/>
</dbReference>
<reference evidence="3" key="2">
    <citation type="submission" date="2002-11" db="EMBL/GenBank/DDBJ databases">
        <title>Oryza sativa nipponbare(GA3) genomic DNA, chromosome 9, PAC clone:P0598D02.</title>
        <authorList>
            <person name="Sasaki T."/>
            <person name="Matsumoto T."/>
            <person name="Katayose Y."/>
        </authorList>
    </citation>
    <scope>NUCLEOTIDE SEQUENCE</scope>
</reference>
<gene>
    <name evidence="2" type="ORF">P0563F09.35</name>
    <name evidence="3" type="ORF">P0598D02.21</name>
</gene>
<feature type="region of interest" description="Disordered" evidence="1">
    <location>
        <begin position="51"/>
        <end position="150"/>
    </location>
</feature>
<organism evidence="3 4">
    <name type="scientific">Oryza sativa subsp. japonica</name>
    <name type="common">Rice</name>
    <dbReference type="NCBI Taxonomy" id="39947"/>
    <lineage>
        <taxon>Eukaryota</taxon>
        <taxon>Viridiplantae</taxon>
        <taxon>Streptophyta</taxon>
        <taxon>Embryophyta</taxon>
        <taxon>Tracheophyta</taxon>
        <taxon>Spermatophyta</taxon>
        <taxon>Magnoliopsida</taxon>
        <taxon>Liliopsida</taxon>
        <taxon>Poales</taxon>
        <taxon>Poaceae</taxon>
        <taxon>BOP clade</taxon>
        <taxon>Oryzoideae</taxon>
        <taxon>Oryzeae</taxon>
        <taxon>Oryzinae</taxon>
        <taxon>Oryza</taxon>
        <taxon>Oryza sativa</taxon>
    </lineage>
</organism>
<sequence length="150" mass="15391">MTNPERIGLDTGVCRALTHSHEDPTQNQENHHPDATVLAILLANVVVPSLGLPDLAPTTHHSVPATSSGRSAGAGIGDDGEATGSGVVQLGGGEEVGVAPASAKDDEEENLEEGRVRPPPSLPLPPGRHLAATKTDLRERIGADNLSRGA</sequence>
<evidence type="ECO:0000313" key="4">
    <source>
        <dbReference type="Proteomes" id="UP000000763"/>
    </source>
</evidence>
<proteinExistence type="predicted"/>
<reference evidence="4" key="3">
    <citation type="journal article" date="2005" name="Nature">
        <title>The map-based sequence of the rice genome.</title>
        <authorList>
            <consortium name="International rice genome sequencing project (IRGSP)"/>
            <person name="Matsumoto T."/>
            <person name="Wu J."/>
            <person name="Kanamori H."/>
            <person name="Katayose Y."/>
            <person name="Fujisawa M."/>
            <person name="Namiki N."/>
            <person name="Mizuno H."/>
            <person name="Yamamoto K."/>
            <person name="Antonio B.A."/>
            <person name="Baba T."/>
            <person name="Sakata K."/>
            <person name="Nagamura Y."/>
            <person name="Aoki H."/>
            <person name="Arikawa K."/>
            <person name="Arita K."/>
            <person name="Bito T."/>
            <person name="Chiden Y."/>
            <person name="Fujitsuka N."/>
            <person name="Fukunaka R."/>
            <person name="Hamada M."/>
            <person name="Harada C."/>
            <person name="Hayashi A."/>
            <person name="Hijishita S."/>
            <person name="Honda M."/>
            <person name="Hosokawa S."/>
            <person name="Ichikawa Y."/>
            <person name="Idonuma A."/>
            <person name="Iijima M."/>
            <person name="Ikeda M."/>
            <person name="Ikeno M."/>
            <person name="Ito K."/>
            <person name="Ito S."/>
            <person name="Ito T."/>
            <person name="Ito Y."/>
            <person name="Ito Y."/>
            <person name="Iwabuchi A."/>
            <person name="Kamiya K."/>
            <person name="Karasawa W."/>
            <person name="Kurita K."/>
            <person name="Katagiri S."/>
            <person name="Kikuta A."/>
            <person name="Kobayashi H."/>
            <person name="Kobayashi N."/>
            <person name="Machita K."/>
            <person name="Maehara T."/>
            <person name="Masukawa M."/>
            <person name="Mizubayashi T."/>
            <person name="Mukai Y."/>
            <person name="Nagasaki H."/>
            <person name="Nagata Y."/>
            <person name="Naito S."/>
            <person name="Nakashima M."/>
            <person name="Nakama Y."/>
            <person name="Nakamichi Y."/>
            <person name="Nakamura M."/>
            <person name="Meguro A."/>
            <person name="Negishi M."/>
            <person name="Ohta I."/>
            <person name="Ohta T."/>
            <person name="Okamoto M."/>
            <person name="Ono N."/>
            <person name="Saji S."/>
            <person name="Sakaguchi M."/>
            <person name="Sakai K."/>
            <person name="Shibata M."/>
            <person name="Shimokawa T."/>
            <person name="Song J."/>
            <person name="Takazaki Y."/>
            <person name="Terasawa K."/>
            <person name="Tsugane M."/>
            <person name="Tsuji K."/>
            <person name="Ueda S."/>
            <person name="Waki K."/>
            <person name="Yamagata H."/>
            <person name="Yamamoto M."/>
            <person name="Yamamoto S."/>
            <person name="Yamane H."/>
            <person name="Yoshiki S."/>
            <person name="Yoshihara R."/>
            <person name="Yukawa K."/>
            <person name="Zhong H."/>
            <person name="Yano M."/>
            <person name="Yuan Q."/>
            <person name="Ouyang S."/>
            <person name="Liu J."/>
            <person name="Jones K.M."/>
            <person name="Gansberger K."/>
            <person name="Moffat K."/>
            <person name="Hill J."/>
            <person name="Bera J."/>
            <person name="Fadrosh D."/>
            <person name="Jin S."/>
            <person name="Johri S."/>
            <person name="Kim M."/>
            <person name="Overton L."/>
            <person name="Reardon M."/>
            <person name="Tsitrin T."/>
            <person name="Vuong H."/>
            <person name="Weaver B."/>
            <person name="Ciecko A."/>
            <person name="Tallon L."/>
            <person name="Jackson J."/>
            <person name="Pai G."/>
            <person name="Aken S.V."/>
            <person name="Utterback T."/>
            <person name="Reidmuller S."/>
            <person name="Feldblyum T."/>
            <person name="Hsiao J."/>
            <person name="Zismann V."/>
            <person name="Iobst S."/>
            <person name="de Vazeille A.R."/>
            <person name="Buell C.R."/>
            <person name="Ying K."/>
            <person name="Li Y."/>
            <person name="Lu T."/>
            <person name="Huang Y."/>
            <person name="Zhao Q."/>
            <person name="Feng Q."/>
            <person name="Zhang L."/>
            <person name="Zhu J."/>
            <person name="Weng Q."/>
            <person name="Mu J."/>
            <person name="Lu Y."/>
            <person name="Fan D."/>
            <person name="Liu Y."/>
            <person name="Guan J."/>
            <person name="Zhang Y."/>
            <person name="Yu S."/>
            <person name="Liu X."/>
            <person name="Zhang Y."/>
            <person name="Hong G."/>
            <person name="Han B."/>
            <person name="Choisne N."/>
            <person name="Demange N."/>
            <person name="Orjeda G."/>
            <person name="Samain S."/>
            <person name="Cattolico L."/>
            <person name="Pelletier E."/>
            <person name="Couloux A."/>
            <person name="Segurens B."/>
            <person name="Wincker P."/>
            <person name="D'Hont A."/>
            <person name="Scarpelli C."/>
            <person name="Weissenbach J."/>
            <person name="Salanoubat M."/>
            <person name="Quetier F."/>
            <person name="Yu Y."/>
            <person name="Kim H.R."/>
            <person name="Rambo T."/>
            <person name="Currie J."/>
            <person name="Collura K."/>
            <person name="Luo M."/>
            <person name="Yang T."/>
            <person name="Ammiraju J.S.S."/>
            <person name="Engler F."/>
            <person name="Soderlund C."/>
            <person name="Wing R.A."/>
            <person name="Palmer L.E."/>
            <person name="de la Bastide M."/>
            <person name="Spiegel L."/>
            <person name="Nascimento L."/>
            <person name="Zutavern T."/>
            <person name="O'Shaughnessy A."/>
            <person name="Dike S."/>
            <person name="Dedhia N."/>
            <person name="Preston R."/>
            <person name="Balija V."/>
            <person name="McCombie W.R."/>
            <person name="Chow T."/>
            <person name="Chen H."/>
            <person name="Chung M."/>
            <person name="Chen C."/>
            <person name="Shaw J."/>
            <person name="Wu H."/>
            <person name="Hsiao K."/>
            <person name="Chao Y."/>
            <person name="Chu M."/>
            <person name="Cheng C."/>
            <person name="Hour A."/>
            <person name="Lee P."/>
            <person name="Lin S."/>
            <person name="Lin Y."/>
            <person name="Liou J."/>
            <person name="Liu S."/>
            <person name="Hsing Y."/>
            <person name="Raghuvanshi S."/>
            <person name="Mohanty A."/>
            <person name="Bharti A.K."/>
            <person name="Gaur A."/>
            <person name="Gupta V."/>
            <person name="Kumar D."/>
            <person name="Ravi V."/>
            <person name="Vij S."/>
            <person name="Kapur A."/>
            <person name="Khurana P."/>
            <person name="Khurana P."/>
            <person name="Khurana J.P."/>
            <person name="Tyagi A.K."/>
            <person name="Gaikwad K."/>
            <person name="Singh A."/>
            <person name="Dalal V."/>
            <person name="Srivastava S."/>
            <person name="Dixit A."/>
            <person name="Pal A.K."/>
            <person name="Ghazi I.A."/>
            <person name="Yadav M."/>
            <person name="Pandit A."/>
            <person name="Bhargava A."/>
            <person name="Sureshbabu K."/>
            <person name="Batra K."/>
            <person name="Sharma T.R."/>
            <person name="Mohapatra T."/>
            <person name="Singh N.K."/>
            <person name="Messing J."/>
            <person name="Nelson A.B."/>
            <person name="Fuks G."/>
            <person name="Kavchok S."/>
            <person name="Keizer G."/>
            <person name="Linton E."/>
            <person name="Llaca V."/>
            <person name="Song R."/>
            <person name="Tanyolac B."/>
            <person name="Young S."/>
            <person name="Ho-Il K."/>
            <person name="Hahn J.H."/>
            <person name="Sangsakoo G."/>
            <person name="Vanavichit A."/>
            <person name="de Mattos Luiz.A.T."/>
            <person name="Zimmer P.D."/>
            <person name="Malone G."/>
            <person name="Dellagostin O."/>
            <person name="de Oliveira A.C."/>
            <person name="Bevan M."/>
            <person name="Bancroft I."/>
            <person name="Minx P."/>
            <person name="Cordum H."/>
            <person name="Wilson R."/>
            <person name="Cheng Z."/>
            <person name="Jin W."/>
            <person name="Jiang J."/>
            <person name="Leong S.A."/>
            <person name="Iwama H."/>
            <person name="Gojobori T."/>
            <person name="Itoh T."/>
            <person name="Niimura Y."/>
            <person name="Fujii Y."/>
            <person name="Habara T."/>
            <person name="Sakai H."/>
            <person name="Sato Y."/>
            <person name="Wilson G."/>
            <person name="Kumar K."/>
            <person name="McCouch S."/>
            <person name="Juretic N."/>
            <person name="Hoen D."/>
            <person name="Wright S."/>
            <person name="Bruskiewich R."/>
            <person name="Bureau T."/>
            <person name="Miyao A."/>
            <person name="Hirochika H."/>
            <person name="Nishikawa T."/>
            <person name="Kadowaki K."/>
            <person name="Sugiura M."/>
            <person name="Burr B."/>
            <person name="Sasaki T."/>
        </authorList>
    </citation>
    <scope>NUCLEOTIDE SEQUENCE [LARGE SCALE GENOMIC DNA]</scope>
    <source>
        <strain evidence="4">cv. Nipponbare</strain>
    </source>
</reference>
<reference evidence="2" key="1">
    <citation type="submission" date="2002-09" db="EMBL/GenBank/DDBJ databases">
        <title>Oryza sativa nipponbare(GA3) genomic DNA, chromosome 9, PAC clone:P0563F09.</title>
        <authorList>
            <person name="Sasaki T."/>
            <person name="Matsumoto T."/>
            <person name="Hattori M."/>
            <person name="Sakaki Y."/>
            <person name="Katayose Y."/>
        </authorList>
    </citation>
    <scope>NUCLEOTIDE SEQUENCE</scope>
</reference>
<protein>
    <submittedName>
        <fullName evidence="3">Uncharacterized protein</fullName>
    </submittedName>
</protein>
<feature type="compositionally biased region" description="Pro residues" evidence="1">
    <location>
        <begin position="117"/>
        <end position="126"/>
    </location>
</feature>
<evidence type="ECO:0000313" key="3">
    <source>
        <dbReference type="EMBL" id="BAD17732.1"/>
    </source>
</evidence>
<dbReference type="AlphaFoldDB" id="Q6YTZ5"/>
<accession>Q6YTZ5</accession>
<evidence type="ECO:0000256" key="1">
    <source>
        <dbReference type="SAM" id="MobiDB-lite"/>
    </source>
</evidence>
<reference evidence="4" key="4">
    <citation type="journal article" date="2008" name="Nucleic Acids Res.">
        <title>The rice annotation project database (RAP-DB): 2008 update.</title>
        <authorList>
            <consortium name="The rice annotation project (RAP)"/>
        </authorList>
    </citation>
    <scope>GENOME REANNOTATION</scope>
    <source>
        <strain evidence="4">cv. Nipponbare</strain>
    </source>
</reference>